<dbReference type="InterPro" id="IPR014284">
    <property type="entry name" value="RNA_pol_sigma-70_dom"/>
</dbReference>
<dbReference type="GO" id="GO:0006352">
    <property type="term" value="P:DNA-templated transcription initiation"/>
    <property type="evidence" value="ECO:0007669"/>
    <property type="project" value="InterPro"/>
</dbReference>
<dbReference type="PANTHER" id="PTHR43133:SF51">
    <property type="entry name" value="RNA POLYMERASE SIGMA FACTOR"/>
    <property type="match status" value="1"/>
</dbReference>
<evidence type="ECO:0000256" key="1">
    <source>
        <dbReference type="ARBA" id="ARBA00023015"/>
    </source>
</evidence>
<dbReference type="SUPFAM" id="SSF88946">
    <property type="entry name" value="Sigma2 domain of RNA polymerase sigma factors"/>
    <property type="match status" value="1"/>
</dbReference>
<dbReference type="Gene3D" id="1.10.1740.10">
    <property type="match status" value="1"/>
</dbReference>
<organism evidence="7 8">
    <name type="scientific">Chamaesiphon polymorphus CCALA 037</name>
    <dbReference type="NCBI Taxonomy" id="2107692"/>
    <lineage>
        <taxon>Bacteria</taxon>
        <taxon>Bacillati</taxon>
        <taxon>Cyanobacteriota</taxon>
        <taxon>Cyanophyceae</taxon>
        <taxon>Gomontiellales</taxon>
        <taxon>Chamaesiphonaceae</taxon>
        <taxon>Chamaesiphon</taxon>
    </lineage>
</organism>
<keyword evidence="3 5" id="KW-0238">DNA-binding</keyword>
<dbReference type="GO" id="GO:0016987">
    <property type="term" value="F:sigma factor activity"/>
    <property type="evidence" value="ECO:0007669"/>
    <property type="project" value="UniProtKB-KW"/>
</dbReference>
<protein>
    <recommendedName>
        <fullName evidence="5">RNA polymerase sigma factor</fullName>
    </recommendedName>
</protein>
<evidence type="ECO:0000259" key="6">
    <source>
        <dbReference type="Pfam" id="PF04542"/>
    </source>
</evidence>
<evidence type="ECO:0000313" key="7">
    <source>
        <dbReference type="EMBL" id="PSB59350.1"/>
    </source>
</evidence>
<keyword evidence="8" id="KW-1185">Reference proteome</keyword>
<dbReference type="InterPro" id="IPR007627">
    <property type="entry name" value="RNA_pol_sigma70_r2"/>
</dbReference>
<dbReference type="Proteomes" id="UP000238937">
    <property type="component" value="Unassembled WGS sequence"/>
</dbReference>
<name>A0A2T1GN62_9CYAN</name>
<evidence type="ECO:0000256" key="5">
    <source>
        <dbReference type="RuleBase" id="RU000716"/>
    </source>
</evidence>
<proteinExistence type="inferred from homology"/>
<dbReference type="Pfam" id="PF04542">
    <property type="entry name" value="Sigma70_r2"/>
    <property type="match status" value="1"/>
</dbReference>
<dbReference type="GO" id="GO:0003677">
    <property type="term" value="F:DNA binding"/>
    <property type="evidence" value="ECO:0007669"/>
    <property type="project" value="UniProtKB-KW"/>
</dbReference>
<reference evidence="7 8" key="1">
    <citation type="submission" date="2018-03" db="EMBL/GenBank/DDBJ databases">
        <title>The ancient ancestry and fast evolution of plastids.</title>
        <authorList>
            <person name="Moore K.R."/>
            <person name="Magnabosco C."/>
            <person name="Momper L."/>
            <person name="Gold D.A."/>
            <person name="Bosak T."/>
            <person name="Fournier G.P."/>
        </authorList>
    </citation>
    <scope>NUCLEOTIDE SEQUENCE [LARGE SCALE GENOMIC DNA]</scope>
    <source>
        <strain evidence="7 8">CCALA 037</strain>
    </source>
</reference>
<sequence length="107" mass="12455">MELVLLARQGDKAAFSRLVLRYQPMAQRIARQAIGNEDLAQELVQEAMLQAYLSLAKLNDPTRFKSWLYGIVLNLCRNQLRRRKVIYFSLETMVENLVDENRSIAVR</sequence>
<evidence type="ECO:0000256" key="2">
    <source>
        <dbReference type="ARBA" id="ARBA00023082"/>
    </source>
</evidence>
<dbReference type="PROSITE" id="PS01063">
    <property type="entry name" value="SIGMA70_ECF"/>
    <property type="match status" value="1"/>
</dbReference>
<keyword evidence="4 5" id="KW-0804">Transcription</keyword>
<keyword evidence="1 5" id="KW-0805">Transcription regulation</keyword>
<evidence type="ECO:0000313" key="8">
    <source>
        <dbReference type="Proteomes" id="UP000238937"/>
    </source>
</evidence>
<keyword evidence="2 5" id="KW-0731">Sigma factor</keyword>
<evidence type="ECO:0000256" key="3">
    <source>
        <dbReference type="ARBA" id="ARBA00023125"/>
    </source>
</evidence>
<gene>
    <name evidence="7" type="ORF">C7B77_01065</name>
</gene>
<dbReference type="PANTHER" id="PTHR43133">
    <property type="entry name" value="RNA POLYMERASE ECF-TYPE SIGMA FACTO"/>
    <property type="match status" value="1"/>
</dbReference>
<dbReference type="AlphaFoldDB" id="A0A2T1GN62"/>
<feature type="domain" description="RNA polymerase sigma-70 region 2" evidence="6">
    <location>
        <begin position="18"/>
        <end position="84"/>
    </location>
</feature>
<dbReference type="InterPro" id="IPR000838">
    <property type="entry name" value="RNA_pol_sigma70_ECF_CS"/>
</dbReference>
<comment type="similarity">
    <text evidence="5">Belongs to the sigma-70 factor family. ECF subfamily.</text>
</comment>
<evidence type="ECO:0000256" key="4">
    <source>
        <dbReference type="ARBA" id="ARBA00023163"/>
    </source>
</evidence>
<accession>A0A2T1GN62</accession>
<dbReference type="NCBIfam" id="TIGR02937">
    <property type="entry name" value="sigma70-ECF"/>
    <property type="match status" value="1"/>
</dbReference>
<dbReference type="InterPro" id="IPR039425">
    <property type="entry name" value="RNA_pol_sigma-70-like"/>
</dbReference>
<dbReference type="InterPro" id="IPR013325">
    <property type="entry name" value="RNA_pol_sigma_r2"/>
</dbReference>
<dbReference type="EMBL" id="PVWO01000007">
    <property type="protein sequence ID" value="PSB59350.1"/>
    <property type="molecule type" value="Genomic_DNA"/>
</dbReference>
<comment type="caution">
    <text evidence="7">The sequence shown here is derived from an EMBL/GenBank/DDBJ whole genome shotgun (WGS) entry which is preliminary data.</text>
</comment>